<accession>A0A6A3AD30</accession>
<dbReference type="EMBL" id="VEPZ02001007">
    <property type="protein sequence ID" value="KAE8702471.1"/>
    <property type="molecule type" value="Genomic_DNA"/>
</dbReference>
<evidence type="ECO:0000259" key="2">
    <source>
        <dbReference type="Pfam" id="PF13839"/>
    </source>
</evidence>
<evidence type="ECO:0000313" key="3">
    <source>
        <dbReference type="EMBL" id="KAE8702471.1"/>
    </source>
</evidence>
<protein>
    <recommendedName>
        <fullName evidence="2">Trichome birefringence-like C-terminal domain-containing protein</fullName>
    </recommendedName>
</protein>
<feature type="domain" description="Trichome birefringence-like C-terminal" evidence="2">
    <location>
        <begin position="166"/>
        <end position="206"/>
    </location>
</feature>
<evidence type="ECO:0000256" key="1">
    <source>
        <dbReference type="ARBA" id="ARBA00007727"/>
    </source>
</evidence>
<dbReference type="AlphaFoldDB" id="A0A6A3AD30"/>
<keyword evidence="4" id="KW-1185">Reference proteome</keyword>
<comment type="similarity">
    <text evidence="1">Belongs to the PC-esterase family. TBL subfamily.</text>
</comment>
<dbReference type="InterPro" id="IPR026057">
    <property type="entry name" value="TBL_C"/>
</dbReference>
<dbReference type="GO" id="GO:0016740">
    <property type="term" value="F:transferase activity"/>
    <property type="evidence" value="ECO:0007669"/>
    <property type="project" value="InterPro"/>
</dbReference>
<dbReference type="Pfam" id="PF13839">
    <property type="entry name" value="PC-Esterase"/>
    <property type="match status" value="1"/>
</dbReference>
<evidence type="ECO:0000313" key="4">
    <source>
        <dbReference type="Proteomes" id="UP000436088"/>
    </source>
</evidence>
<organism evidence="3 4">
    <name type="scientific">Hibiscus syriacus</name>
    <name type="common">Rose of Sharon</name>
    <dbReference type="NCBI Taxonomy" id="106335"/>
    <lineage>
        <taxon>Eukaryota</taxon>
        <taxon>Viridiplantae</taxon>
        <taxon>Streptophyta</taxon>
        <taxon>Embryophyta</taxon>
        <taxon>Tracheophyta</taxon>
        <taxon>Spermatophyta</taxon>
        <taxon>Magnoliopsida</taxon>
        <taxon>eudicotyledons</taxon>
        <taxon>Gunneridae</taxon>
        <taxon>Pentapetalae</taxon>
        <taxon>rosids</taxon>
        <taxon>malvids</taxon>
        <taxon>Malvales</taxon>
        <taxon>Malvaceae</taxon>
        <taxon>Malvoideae</taxon>
        <taxon>Hibiscus</taxon>
    </lineage>
</organism>
<sequence length="229" mass="25754">MHRKTNFPSSNPILKSKPCARELLAEPRKHRIDDRFEFDAEECDITRGKWVFNSSIKLLYNDSSCSWTGNTLASKMVALISTTITGSGSPTTATCLERALRKLRAKGFSLRVILCKEINGNFVCMVEWTIPPGKKSMKLGKVRSVFKLRSEDWGKNNGLKCFNERSRVDAHSSIYTETGGRLLTDEEKADPGRHADCIHWCLPGVPILGIKYFQHFCKSFACCKLSSPS</sequence>
<comment type="caution">
    <text evidence="3">The sequence shown here is derived from an EMBL/GenBank/DDBJ whole genome shotgun (WGS) entry which is preliminary data.</text>
</comment>
<proteinExistence type="inferred from homology"/>
<gene>
    <name evidence="3" type="ORF">F3Y22_tig00110482pilonHSYRG00130</name>
</gene>
<reference evidence="3" key="1">
    <citation type="submission" date="2019-09" db="EMBL/GenBank/DDBJ databases">
        <title>Draft genome information of white flower Hibiscus syriacus.</title>
        <authorList>
            <person name="Kim Y.-M."/>
        </authorList>
    </citation>
    <scope>NUCLEOTIDE SEQUENCE [LARGE SCALE GENOMIC DNA]</scope>
    <source>
        <strain evidence="3">YM2019G1</strain>
    </source>
</reference>
<name>A0A6A3AD30_HIBSY</name>
<dbReference type="Proteomes" id="UP000436088">
    <property type="component" value="Unassembled WGS sequence"/>
</dbReference>